<accession>G0QPR5</accession>
<dbReference type="eggNOG" id="ENOG502T0AU">
    <property type="taxonomic scope" value="Eukaryota"/>
</dbReference>
<dbReference type="GeneID" id="14908965"/>
<protein>
    <submittedName>
        <fullName evidence="2">Uncharacterized protein</fullName>
    </submittedName>
</protein>
<feature type="region of interest" description="Disordered" evidence="1">
    <location>
        <begin position="1"/>
        <end position="39"/>
    </location>
</feature>
<organism evidence="2 3">
    <name type="scientific">Ichthyophthirius multifiliis</name>
    <name type="common">White spot disease agent</name>
    <name type="synonym">Ich</name>
    <dbReference type="NCBI Taxonomy" id="5932"/>
    <lineage>
        <taxon>Eukaryota</taxon>
        <taxon>Sar</taxon>
        <taxon>Alveolata</taxon>
        <taxon>Ciliophora</taxon>
        <taxon>Intramacronucleata</taxon>
        <taxon>Oligohymenophorea</taxon>
        <taxon>Hymenostomatida</taxon>
        <taxon>Ophryoglenina</taxon>
        <taxon>Ichthyophthirius</taxon>
    </lineage>
</organism>
<evidence type="ECO:0000256" key="1">
    <source>
        <dbReference type="SAM" id="MobiDB-lite"/>
    </source>
</evidence>
<dbReference type="RefSeq" id="XP_004036766.1">
    <property type="nucleotide sequence ID" value="XM_004036718.1"/>
</dbReference>
<feature type="compositionally biased region" description="Polar residues" evidence="1">
    <location>
        <begin position="1"/>
        <end position="10"/>
    </location>
</feature>
<evidence type="ECO:0000313" key="3">
    <source>
        <dbReference type="Proteomes" id="UP000008983"/>
    </source>
</evidence>
<name>G0QPR5_ICHMU</name>
<proteinExistence type="predicted"/>
<gene>
    <name evidence="2" type="ORF">IMG5_070620</name>
</gene>
<dbReference type="AlphaFoldDB" id="G0QPR5"/>
<sequence>MLNQTNQKNNFTDKSHQIQQSEQSLDDGQDNEGEEQEMEEEINLLVENIQVSTNNILGIVNYTKWRKNYNYYFGLDIIKGRLLNYKKIDQKKPSTYYVLIKGKFDNKEKGDTEDLIRIQNKKGRKFRLQLYQDKDPEKIKELLSKCFELIVKNQNKGFYANLGRSTFNIVNHPFNITSGIIVNQKCKKHQKKPQQQYLISLSGLFFNQSELLKVILGAISGFIVNPFQKDRLNESMTSFQNKNFLIGLIFKPIFGTIDLIGKSTQSQNEQVIHGNIFMVYKLKKKSKKKMNKKQLKQNQHQKQMTK</sequence>
<reference evidence="2 3" key="1">
    <citation type="submission" date="2011-07" db="EMBL/GenBank/DDBJ databases">
        <authorList>
            <person name="Coyne R."/>
            <person name="Brami D."/>
            <person name="Johnson J."/>
            <person name="Hostetler J."/>
            <person name="Hannick L."/>
            <person name="Clark T."/>
            <person name="Cassidy-Hanley D."/>
            <person name="Inman J."/>
        </authorList>
    </citation>
    <scope>NUCLEOTIDE SEQUENCE [LARGE SCALE GENOMIC DNA]</scope>
    <source>
        <strain evidence="2 3">G5</strain>
    </source>
</reference>
<dbReference type="Proteomes" id="UP000008983">
    <property type="component" value="Unassembled WGS sequence"/>
</dbReference>
<dbReference type="InParanoid" id="G0QPR5"/>
<evidence type="ECO:0000313" key="2">
    <source>
        <dbReference type="EMBL" id="EGR32780.1"/>
    </source>
</evidence>
<feature type="compositionally biased region" description="Acidic residues" evidence="1">
    <location>
        <begin position="24"/>
        <end position="39"/>
    </location>
</feature>
<dbReference type="EMBL" id="GL983575">
    <property type="protein sequence ID" value="EGR32780.1"/>
    <property type="molecule type" value="Genomic_DNA"/>
</dbReference>
<keyword evidence="3" id="KW-1185">Reference proteome</keyword>